<proteinExistence type="predicted"/>
<organism evidence="7 8">
    <name type="scientific">Pseudonocardia ammonioxydans</name>
    <dbReference type="NCBI Taxonomy" id="260086"/>
    <lineage>
        <taxon>Bacteria</taxon>
        <taxon>Bacillati</taxon>
        <taxon>Actinomycetota</taxon>
        <taxon>Actinomycetes</taxon>
        <taxon>Pseudonocardiales</taxon>
        <taxon>Pseudonocardiaceae</taxon>
        <taxon>Pseudonocardia</taxon>
    </lineage>
</organism>
<dbReference type="InterPro" id="IPR058031">
    <property type="entry name" value="AAA_lid_NorR"/>
</dbReference>
<evidence type="ECO:0000256" key="2">
    <source>
        <dbReference type="ARBA" id="ARBA00022840"/>
    </source>
</evidence>
<reference evidence="7 8" key="1">
    <citation type="submission" date="2016-10" db="EMBL/GenBank/DDBJ databases">
        <authorList>
            <person name="de Groot N.N."/>
        </authorList>
    </citation>
    <scope>NUCLEOTIDE SEQUENCE [LARGE SCALE GENOMIC DNA]</scope>
    <source>
        <strain evidence="7 8">CGMCC 4.1877</strain>
    </source>
</reference>
<dbReference type="SUPFAM" id="SSF46689">
    <property type="entry name" value="Homeodomain-like"/>
    <property type="match status" value="1"/>
</dbReference>
<evidence type="ECO:0000313" key="7">
    <source>
        <dbReference type="EMBL" id="SFO45819.1"/>
    </source>
</evidence>
<keyword evidence="1" id="KW-0547">Nucleotide-binding</keyword>
<sequence>MPERPAAALRAERERMLESGIAADGAVPPFRDEIITSWRRCRMVGMTPTSEDVPYRPEFERPNRLLRAAGPVIDRLAEQMGGGPASILLADSEAQIIDRRAGARALGEALDRAMVAPGFHYAEEFTGTNGIGSALEARKPFVVSGSEHYRENLQEFTCIGSPLRHPISGVVEGVLDVTCRVGEAHELMKPLVLAAVREIESRMYADASRREQMLLERFLRAGRRSGTAVLSLNEDVVMANTAASALLDVSDQASLWEWACRMLGTGDECTGEVRLAGEVVVDARATRIGDRDGTAGVLVEMRPAARAAGDRAPAGGPRARRARRADPRGDVLPGRSVAAGRLRDDVDAVADDDRPLLLRGEPGTGKLFVATHLHRRRGRQEPLTVLDARTSPDDPATWFRRLTSGVDGGGTVVVRHLDQLVPELAGRVEALLEVPAGARVVATVRTRDGGSPAGRTLDHFPVSITVPPLRYRGEDIADLAPVLIGAHTARRPAPRLLPATLRTLSGLDWPGNVRELGSVLATAVTRSLGSDIAHEHLPAEYRDSSNRSGQASLQRAERDILLEALAETHGNKLAAAERLGIARSTLYRKMRILGIDENRLPAFRPR</sequence>
<evidence type="ECO:0000313" key="8">
    <source>
        <dbReference type="Proteomes" id="UP000199614"/>
    </source>
</evidence>
<evidence type="ECO:0000259" key="6">
    <source>
        <dbReference type="PROSITE" id="PS50045"/>
    </source>
</evidence>
<dbReference type="EMBL" id="FOUY01000062">
    <property type="protein sequence ID" value="SFO45819.1"/>
    <property type="molecule type" value="Genomic_DNA"/>
</dbReference>
<dbReference type="PRINTS" id="PR01590">
    <property type="entry name" value="HTHFIS"/>
</dbReference>
<dbReference type="InterPro" id="IPR009057">
    <property type="entry name" value="Homeodomain-like_sf"/>
</dbReference>
<evidence type="ECO:0000256" key="3">
    <source>
        <dbReference type="ARBA" id="ARBA00023015"/>
    </source>
</evidence>
<dbReference type="Gene3D" id="1.10.8.60">
    <property type="match status" value="1"/>
</dbReference>
<dbReference type="PROSITE" id="PS50045">
    <property type="entry name" value="SIGMA54_INTERACT_4"/>
    <property type="match status" value="1"/>
</dbReference>
<evidence type="ECO:0000256" key="4">
    <source>
        <dbReference type="ARBA" id="ARBA00023163"/>
    </source>
</evidence>
<keyword evidence="4" id="KW-0804">Transcription</keyword>
<feature type="compositionally biased region" description="Low complexity" evidence="5">
    <location>
        <begin position="308"/>
        <end position="317"/>
    </location>
</feature>
<feature type="region of interest" description="Disordered" evidence="5">
    <location>
        <begin position="308"/>
        <end position="331"/>
    </location>
</feature>
<dbReference type="Gene3D" id="3.40.50.300">
    <property type="entry name" value="P-loop containing nucleotide triphosphate hydrolases"/>
    <property type="match status" value="1"/>
</dbReference>
<name>A0A1I5HC99_PSUAM</name>
<dbReference type="Pfam" id="PF14532">
    <property type="entry name" value="Sigma54_activ_2"/>
    <property type="match status" value="1"/>
</dbReference>
<dbReference type="STRING" id="260086.SAMN05216207_10623"/>
<dbReference type="SUPFAM" id="SSF52540">
    <property type="entry name" value="P-loop containing nucleoside triphosphate hydrolases"/>
    <property type="match status" value="1"/>
</dbReference>
<keyword evidence="2" id="KW-0067">ATP-binding</keyword>
<dbReference type="GO" id="GO:0005524">
    <property type="term" value="F:ATP binding"/>
    <property type="evidence" value="ECO:0007669"/>
    <property type="project" value="UniProtKB-KW"/>
</dbReference>
<accession>A0A1I5HC99</accession>
<dbReference type="InterPro" id="IPR027417">
    <property type="entry name" value="P-loop_NTPase"/>
</dbReference>
<evidence type="ECO:0000256" key="1">
    <source>
        <dbReference type="ARBA" id="ARBA00022741"/>
    </source>
</evidence>
<feature type="domain" description="Sigma-54 factor interaction" evidence="6">
    <location>
        <begin position="332"/>
        <end position="525"/>
    </location>
</feature>
<dbReference type="AlphaFoldDB" id="A0A1I5HC99"/>
<dbReference type="InterPro" id="IPR029016">
    <property type="entry name" value="GAF-like_dom_sf"/>
</dbReference>
<dbReference type="Gene3D" id="3.30.450.40">
    <property type="match status" value="1"/>
</dbReference>
<protein>
    <submittedName>
        <fullName evidence="7">Transcriptional regulator of acetoin/glycerol metabolism</fullName>
    </submittedName>
</protein>
<keyword evidence="8" id="KW-1185">Reference proteome</keyword>
<dbReference type="InterPro" id="IPR002197">
    <property type="entry name" value="HTH_Fis"/>
</dbReference>
<keyword evidence="3" id="KW-0805">Transcription regulation</keyword>
<dbReference type="InterPro" id="IPR002078">
    <property type="entry name" value="Sigma_54_int"/>
</dbReference>
<dbReference type="GO" id="GO:0006355">
    <property type="term" value="P:regulation of DNA-templated transcription"/>
    <property type="evidence" value="ECO:0007669"/>
    <property type="project" value="InterPro"/>
</dbReference>
<dbReference type="Pfam" id="PF02954">
    <property type="entry name" value="HTH_8"/>
    <property type="match status" value="1"/>
</dbReference>
<dbReference type="GO" id="GO:0043565">
    <property type="term" value="F:sequence-specific DNA binding"/>
    <property type="evidence" value="ECO:0007669"/>
    <property type="project" value="InterPro"/>
</dbReference>
<evidence type="ECO:0000256" key="5">
    <source>
        <dbReference type="SAM" id="MobiDB-lite"/>
    </source>
</evidence>
<dbReference type="PANTHER" id="PTHR32071:SF122">
    <property type="entry name" value="SIGMA FACTOR"/>
    <property type="match status" value="1"/>
</dbReference>
<gene>
    <name evidence="7" type="ORF">SAMN05216207_10623</name>
</gene>
<dbReference type="PANTHER" id="PTHR32071">
    <property type="entry name" value="TRANSCRIPTIONAL REGULATORY PROTEIN"/>
    <property type="match status" value="1"/>
</dbReference>
<dbReference type="Gene3D" id="1.10.10.60">
    <property type="entry name" value="Homeodomain-like"/>
    <property type="match status" value="1"/>
</dbReference>
<dbReference type="Proteomes" id="UP000199614">
    <property type="component" value="Unassembled WGS sequence"/>
</dbReference>
<dbReference type="Pfam" id="PF25601">
    <property type="entry name" value="AAA_lid_14"/>
    <property type="match status" value="1"/>
</dbReference>